<reference evidence="1" key="1">
    <citation type="journal article" date="2020" name="Stud. Mycol.">
        <title>101 Dothideomycetes genomes: a test case for predicting lifestyles and emergence of pathogens.</title>
        <authorList>
            <person name="Haridas S."/>
            <person name="Albert R."/>
            <person name="Binder M."/>
            <person name="Bloem J."/>
            <person name="Labutti K."/>
            <person name="Salamov A."/>
            <person name="Andreopoulos B."/>
            <person name="Baker S."/>
            <person name="Barry K."/>
            <person name="Bills G."/>
            <person name="Bluhm B."/>
            <person name="Cannon C."/>
            <person name="Castanera R."/>
            <person name="Culley D."/>
            <person name="Daum C."/>
            <person name="Ezra D."/>
            <person name="Gonzalez J."/>
            <person name="Henrissat B."/>
            <person name="Kuo A."/>
            <person name="Liang C."/>
            <person name="Lipzen A."/>
            <person name="Lutzoni F."/>
            <person name="Magnuson J."/>
            <person name="Mondo S."/>
            <person name="Nolan M."/>
            <person name="Ohm R."/>
            <person name="Pangilinan J."/>
            <person name="Park H.-J."/>
            <person name="Ramirez L."/>
            <person name="Alfaro M."/>
            <person name="Sun H."/>
            <person name="Tritt A."/>
            <person name="Yoshinaga Y."/>
            <person name="Zwiers L.-H."/>
            <person name="Turgeon B."/>
            <person name="Goodwin S."/>
            <person name="Spatafora J."/>
            <person name="Crous P."/>
            <person name="Grigoriev I."/>
        </authorList>
    </citation>
    <scope>NUCLEOTIDE SEQUENCE</scope>
    <source>
        <strain evidence="1">CBS 130266</strain>
    </source>
</reference>
<keyword evidence="2" id="KW-1185">Reference proteome</keyword>
<proteinExistence type="predicted"/>
<comment type="caution">
    <text evidence="1">The sequence shown here is derived from an EMBL/GenBank/DDBJ whole genome shotgun (WGS) entry which is preliminary data.</text>
</comment>
<evidence type="ECO:0000313" key="2">
    <source>
        <dbReference type="Proteomes" id="UP000800235"/>
    </source>
</evidence>
<accession>A0A9P4U2T1</accession>
<protein>
    <submittedName>
        <fullName evidence="1">Uncharacterized protein</fullName>
    </submittedName>
</protein>
<organism evidence="1 2">
    <name type="scientific">Tothia fuscella</name>
    <dbReference type="NCBI Taxonomy" id="1048955"/>
    <lineage>
        <taxon>Eukaryota</taxon>
        <taxon>Fungi</taxon>
        <taxon>Dikarya</taxon>
        <taxon>Ascomycota</taxon>
        <taxon>Pezizomycotina</taxon>
        <taxon>Dothideomycetes</taxon>
        <taxon>Pleosporomycetidae</taxon>
        <taxon>Venturiales</taxon>
        <taxon>Cylindrosympodiaceae</taxon>
        <taxon>Tothia</taxon>
    </lineage>
</organism>
<evidence type="ECO:0000313" key="1">
    <source>
        <dbReference type="EMBL" id="KAF2434841.1"/>
    </source>
</evidence>
<dbReference type="EMBL" id="MU007015">
    <property type="protein sequence ID" value="KAF2434841.1"/>
    <property type="molecule type" value="Genomic_DNA"/>
</dbReference>
<name>A0A9P4U2T1_9PEZI</name>
<sequence>MYLYTTPPETRHDPGSLNYTPQYLPFPSQLAHALNTPMSECGCFASALQISDQLHRTETALTSTSFDQVLTVARHAQVVCRQYANCSRCSDPSYFTIYIIILRKATACYRYLVRSSSSTNSSPATGSTSSSSNGVYNGTSRLRIGNFEVDAPLDDHTRTVILRTEVRRAIEAAAHLDAVLSPHSVKTSRDEATLSYLRGLVDALKEEISSVERSLY</sequence>
<dbReference type="Proteomes" id="UP000800235">
    <property type="component" value="Unassembled WGS sequence"/>
</dbReference>
<dbReference type="AlphaFoldDB" id="A0A9P4U2T1"/>
<dbReference type="OrthoDB" id="3898684at2759"/>
<gene>
    <name evidence="1" type="ORF">EJ08DRAFT_433451</name>
</gene>